<evidence type="ECO:0000256" key="11">
    <source>
        <dbReference type="ARBA" id="ARBA00023295"/>
    </source>
</evidence>
<dbReference type="PRINTS" id="PR00110">
    <property type="entry name" value="ALPHAAMYLASE"/>
</dbReference>
<evidence type="ECO:0000256" key="5">
    <source>
        <dbReference type="ARBA" id="ARBA00012595"/>
    </source>
</evidence>
<comment type="catalytic activity">
    <reaction evidence="1 13">
        <text>Endohydrolysis of (1-&gt;4)-alpha-D-glucosidic linkages in polysaccharides containing three or more (1-&gt;4)-alpha-linked D-glucose units.</text>
        <dbReference type="EC" id="3.2.1.1"/>
    </reaction>
</comment>
<dbReference type="Gene3D" id="2.60.40.1180">
    <property type="entry name" value="Golgi alpha-mannosidase II"/>
    <property type="match status" value="1"/>
</dbReference>
<evidence type="ECO:0000256" key="10">
    <source>
        <dbReference type="ARBA" id="ARBA00023277"/>
    </source>
</evidence>
<dbReference type="Proteomes" id="UP000735302">
    <property type="component" value="Unassembled WGS sequence"/>
</dbReference>
<evidence type="ECO:0000259" key="14">
    <source>
        <dbReference type="SMART" id="SM00632"/>
    </source>
</evidence>
<dbReference type="CDD" id="cd11317">
    <property type="entry name" value="AmyAc_bac_euk_AmyA"/>
    <property type="match status" value="1"/>
</dbReference>
<dbReference type="GO" id="GO:0005975">
    <property type="term" value="P:carbohydrate metabolic process"/>
    <property type="evidence" value="ECO:0007669"/>
    <property type="project" value="InterPro"/>
</dbReference>
<keyword evidence="9" id="KW-0868">Chloride</keyword>
<keyword evidence="10 13" id="KW-0119">Carbohydrate metabolism</keyword>
<evidence type="ECO:0000313" key="17">
    <source>
        <dbReference type="Proteomes" id="UP000735302"/>
    </source>
</evidence>
<evidence type="ECO:0000256" key="3">
    <source>
        <dbReference type="ARBA" id="ARBA00001923"/>
    </source>
</evidence>
<dbReference type="SUPFAM" id="SSF51011">
    <property type="entry name" value="Glycosyl hydrolase domain"/>
    <property type="match status" value="1"/>
</dbReference>
<evidence type="ECO:0000256" key="7">
    <source>
        <dbReference type="ARBA" id="ARBA00022801"/>
    </source>
</evidence>
<evidence type="ECO:0000256" key="6">
    <source>
        <dbReference type="ARBA" id="ARBA00022723"/>
    </source>
</evidence>
<dbReference type="PANTHER" id="PTHR43447">
    <property type="entry name" value="ALPHA-AMYLASE"/>
    <property type="match status" value="1"/>
</dbReference>
<dbReference type="InterPro" id="IPR006046">
    <property type="entry name" value="Alpha_amylase"/>
</dbReference>
<dbReference type="InterPro" id="IPR006047">
    <property type="entry name" value="GH13_cat_dom"/>
</dbReference>
<dbReference type="InterPro" id="IPR013780">
    <property type="entry name" value="Glyco_hydro_b"/>
</dbReference>
<protein>
    <recommendedName>
        <fullName evidence="5 13">Alpha-amylase</fullName>
        <ecNumber evidence="5 13">3.2.1.1</ecNumber>
    </recommendedName>
</protein>
<keyword evidence="11 13" id="KW-0326">Glycosidase</keyword>
<evidence type="ECO:0000256" key="13">
    <source>
        <dbReference type="RuleBase" id="RU361134"/>
    </source>
</evidence>
<dbReference type="InterPro" id="IPR031319">
    <property type="entry name" value="A-amylase_C"/>
</dbReference>
<keyword evidence="7 13" id="KW-0378">Hydrolase</keyword>
<feature type="domain" description="Glycosyl hydrolase family 13 catalytic" evidence="15">
    <location>
        <begin position="2"/>
        <end position="330"/>
    </location>
</feature>
<keyword evidence="6" id="KW-0479">Metal-binding</keyword>
<dbReference type="Pfam" id="PF02806">
    <property type="entry name" value="Alpha-amylase_C"/>
    <property type="match status" value="1"/>
</dbReference>
<accession>A0AAV3XPF3</accession>
<sequence length="789" mass="88181">MTNRPWYERYQPVSYKLITRSGTEQQFKDMVKRCNAKGVRIYVDAVFNHMTRMGSIGKGSGGSYFDTDNFYFPGVPFGATDFNDESSCPTLDGRIHDYQNAVEIRNCQLEGLVDLKLGKDYVRSKVADYLNHLIDLGVAGFRVDAAKHMWPRDIAAILEKVKNVSMGGRPFVYQEVIDTGGEAVQGSEYLSTGRIANFKYGLELAQVFRRQNALKWLKNFGADWGMWSSGDVVNFIDNHDNQRGHGCAGSVLTHWEPKPYKLATAFMLAWPYGIVRIMSSYEYNREDNSEGPPHNSDESIKSVTINGMVCGNGWSCEHRWRQIYNMVAFRNMAGDAEVTNWWKGTDYQIAFSRGDKAFIAFNLEIVDINQSLMTGLPAGQYCDVISGNLESGSCTGASVTVDGSGRANIHVCSHCEDPMLAIHIACGYKDPHCVEGRHGIVHLFEWKWEDIAAECERFLGPYGFCGVQTSPVVENRVVPNRPWYERYQPVSYKLITRSGTEQQFKDMVKRCSAQGVRIYPDIIINHMTGVGGKGTGTGGTYYDADNYQFPGVPYGPTDFNDASNCPSSDGGIHDYQNAVEVRNCKLVGLIDLRLGKDYVRGKVVDYLNHLIDLGVAGFRVDTVKHMWPGDMIAIFNKVKDVSMGGRPFVCQEVIDTGGEAVQGSEYLSTGRITNFKFGLELARVFRGDRNYVKNLCIAIVITHPSRAGGDRISVKELCIENVINHPSSVGGDRKSAKDLCIENVIIHPYKDFCFKNINGNTTDDTISQANLPINHLIQSFTCSNHDRRT</sequence>
<dbReference type="SMART" id="SM00632">
    <property type="entry name" value="Aamy_C"/>
    <property type="match status" value="1"/>
</dbReference>
<keyword evidence="8" id="KW-0106">Calcium</keyword>
<dbReference type="GO" id="GO:0004556">
    <property type="term" value="F:alpha-amylase activity"/>
    <property type="evidence" value="ECO:0007669"/>
    <property type="project" value="UniProtKB-UniRule"/>
</dbReference>
<dbReference type="GO" id="GO:0046872">
    <property type="term" value="F:metal ion binding"/>
    <property type="evidence" value="ECO:0007669"/>
    <property type="project" value="UniProtKB-KW"/>
</dbReference>
<comment type="cofactor">
    <cofactor evidence="3">
        <name>chloride</name>
        <dbReference type="ChEBI" id="CHEBI:17996"/>
    </cofactor>
</comment>
<comment type="caution">
    <text evidence="16">The sequence shown here is derived from an EMBL/GenBank/DDBJ whole genome shotgun (WGS) entry which is preliminary data.</text>
</comment>
<dbReference type="Pfam" id="PF00128">
    <property type="entry name" value="Alpha-amylase"/>
    <property type="match status" value="2"/>
</dbReference>
<evidence type="ECO:0000256" key="9">
    <source>
        <dbReference type="ARBA" id="ARBA00023214"/>
    </source>
</evidence>
<evidence type="ECO:0000259" key="15">
    <source>
        <dbReference type="SMART" id="SM00642"/>
    </source>
</evidence>
<dbReference type="InterPro" id="IPR006048">
    <property type="entry name" value="A-amylase/branching_C"/>
</dbReference>
<comment type="similarity">
    <text evidence="4 12">Belongs to the glycosyl hydrolase 13 family.</text>
</comment>
<gene>
    <name evidence="16" type="ORF">PoB_000422600</name>
</gene>
<evidence type="ECO:0000256" key="1">
    <source>
        <dbReference type="ARBA" id="ARBA00000548"/>
    </source>
</evidence>
<evidence type="ECO:0000313" key="16">
    <source>
        <dbReference type="EMBL" id="GFN77720.1"/>
    </source>
</evidence>
<dbReference type="InterPro" id="IPR017853">
    <property type="entry name" value="GH"/>
</dbReference>
<evidence type="ECO:0000256" key="12">
    <source>
        <dbReference type="RuleBase" id="RU003615"/>
    </source>
</evidence>
<keyword evidence="17" id="KW-1185">Reference proteome</keyword>
<evidence type="ECO:0000256" key="2">
    <source>
        <dbReference type="ARBA" id="ARBA00001913"/>
    </source>
</evidence>
<comment type="cofactor">
    <cofactor evidence="2">
        <name>Ca(2+)</name>
        <dbReference type="ChEBI" id="CHEBI:29108"/>
    </cofactor>
</comment>
<dbReference type="SMART" id="SM00642">
    <property type="entry name" value="Aamy"/>
    <property type="match status" value="2"/>
</dbReference>
<proteinExistence type="inferred from homology"/>
<evidence type="ECO:0000256" key="4">
    <source>
        <dbReference type="ARBA" id="ARBA00008061"/>
    </source>
</evidence>
<evidence type="ECO:0000256" key="8">
    <source>
        <dbReference type="ARBA" id="ARBA00022837"/>
    </source>
</evidence>
<reference evidence="16 17" key="1">
    <citation type="journal article" date="2021" name="Elife">
        <title>Chloroplast acquisition without the gene transfer in kleptoplastic sea slugs, Plakobranchus ocellatus.</title>
        <authorList>
            <person name="Maeda T."/>
            <person name="Takahashi S."/>
            <person name="Yoshida T."/>
            <person name="Shimamura S."/>
            <person name="Takaki Y."/>
            <person name="Nagai Y."/>
            <person name="Toyoda A."/>
            <person name="Suzuki Y."/>
            <person name="Arimoto A."/>
            <person name="Ishii H."/>
            <person name="Satoh N."/>
            <person name="Nishiyama T."/>
            <person name="Hasebe M."/>
            <person name="Maruyama T."/>
            <person name="Minagawa J."/>
            <person name="Obokata J."/>
            <person name="Shigenobu S."/>
        </authorList>
    </citation>
    <scope>NUCLEOTIDE SEQUENCE [LARGE SCALE GENOMIC DNA]</scope>
</reference>
<name>A0AAV3XPF3_9GAST</name>
<feature type="domain" description="Glycosyl hydrolase family 13 catalytic" evidence="15">
    <location>
        <begin position="438"/>
        <end position="787"/>
    </location>
</feature>
<dbReference type="EC" id="3.2.1.1" evidence="5 13"/>
<feature type="domain" description="Alpha-amylase C-terminal" evidence="14">
    <location>
        <begin position="339"/>
        <end position="427"/>
    </location>
</feature>
<dbReference type="Gene3D" id="3.20.20.80">
    <property type="entry name" value="Glycosidases"/>
    <property type="match status" value="2"/>
</dbReference>
<dbReference type="AlphaFoldDB" id="A0AAV3XPF3"/>
<dbReference type="SUPFAM" id="SSF51445">
    <property type="entry name" value="(Trans)glycosidases"/>
    <property type="match status" value="2"/>
</dbReference>
<organism evidence="16 17">
    <name type="scientific">Plakobranchus ocellatus</name>
    <dbReference type="NCBI Taxonomy" id="259542"/>
    <lineage>
        <taxon>Eukaryota</taxon>
        <taxon>Metazoa</taxon>
        <taxon>Spiralia</taxon>
        <taxon>Lophotrochozoa</taxon>
        <taxon>Mollusca</taxon>
        <taxon>Gastropoda</taxon>
        <taxon>Heterobranchia</taxon>
        <taxon>Euthyneura</taxon>
        <taxon>Panpulmonata</taxon>
        <taxon>Sacoglossa</taxon>
        <taxon>Placobranchoidea</taxon>
        <taxon>Plakobranchidae</taxon>
        <taxon>Plakobranchus</taxon>
    </lineage>
</organism>
<dbReference type="EMBL" id="BLXT01000501">
    <property type="protein sequence ID" value="GFN77720.1"/>
    <property type="molecule type" value="Genomic_DNA"/>
</dbReference>